<feature type="region of interest" description="Disordered" evidence="8">
    <location>
        <begin position="399"/>
        <end position="421"/>
    </location>
</feature>
<feature type="coiled-coil region" evidence="7">
    <location>
        <begin position="30"/>
        <end position="85"/>
    </location>
</feature>
<evidence type="ECO:0000259" key="9">
    <source>
        <dbReference type="Pfam" id="PF13868"/>
    </source>
</evidence>
<keyword evidence="4" id="KW-0966">Cell projection</keyword>
<dbReference type="PANTHER" id="PTHR31183">
    <property type="entry name" value="TRICHOPLEIN KERATIN FILAMENT-BINDING PROTEIN FAMILY MEMBER"/>
    <property type="match status" value="1"/>
</dbReference>
<dbReference type="RefSeq" id="XP_014681078.1">
    <property type="nucleotide sequence ID" value="XM_014825592.1"/>
</dbReference>
<evidence type="ECO:0000256" key="2">
    <source>
        <dbReference type="ARBA" id="ARBA00023054"/>
    </source>
</evidence>
<evidence type="ECO:0000256" key="1">
    <source>
        <dbReference type="ARBA" id="ARBA00004138"/>
    </source>
</evidence>
<comment type="subcellular location">
    <subcellularLocation>
        <location evidence="1">Cell projection</location>
        <location evidence="1">Cilium</location>
    </subcellularLocation>
</comment>
<evidence type="ECO:0000256" key="8">
    <source>
        <dbReference type="SAM" id="MobiDB-lite"/>
    </source>
</evidence>
<evidence type="ECO:0000256" key="6">
    <source>
        <dbReference type="ARBA" id="ARBA00033773"/>
    </source>
</evidence>
<evidence type="ECO:0000256" key="3">
    <source>
        <dbReference type="ARBA" id="ARBA00023069"/>
    </source>
</evidence>
<feature type="coiled-coil region" evidence="7">
    <location>
        <begin position="170"/>
        <end position="210"/>
    </location>
</feature>
<keyword evidence="2 7" id="KW-0175">Coiled coil</keyword>
<evidence type="ECO:0000313" key="11">
    <source>
        <dbReference type="RefSeq" id="XP_014681078.1"/>
    </source>
</evidence>
<comment type="similarity">
    <text evidence="5">Belongs to the CFAP53 family.</text>
</comment>
<evidence type="ECO:0000256" key="5">
    <source>
        <dbReference type="ARBA" id="ARBA00033747"/>
    </source>
</evidence>
<keyword evidence="10" id="KW-1185">Reference proteome</keyword>
<feature type="domain" description="Trichohyalin-plectin-homology" evidence="9">
    <location>
        <begin position="97"/>
        <end position="429"/>
    </location>
</feature>
<protein>
    <recommendedName>
        <fullName evidence="6">Cilia- and flagella-associated protein 53</fullName>
    </recommendedName>
</protein>
<sequence length="458" mass="55731">MKTNWETRTNKRIECNSIKRKVSERMIESDISLEERRERLRLQLQQDEENYLHEIERQVEDPVCRQAKMRERAKELRERRETERKGLVKEKLDQQYREQCEELRATVSKRHQHLVSSERQEQLKIKEQMRDECKKEEQLYDELWQKDIQAKQERERHDHELHRRRNCEVLEALDKQKAELEAKKGEEKQLKQEEAELLKLKARLRALEEQQTATDKVRKHQSTRKELDQILEFKRHYLAAERERERELDAMMKQMALEGVGNEAAQASEKKCQRRDEDMKYREYVRARTAEDQKREKELGKVLDDEIEKMWAKKQQGYALEKDARQILLREVMDCRKKQVEAKLRENQHRQEEMLSERDRQHAAIEKNAQLDHEHQQRIKSKNQQYEKDLIAQIAYDAKRQQKEVEEKDREYQSGKKAEEEYQKKLHSYLREDPLSGFTRLHPVRQHMLQAAREKSAF</sequence>
<dbReference type="PANTHER" id="PTHR31183:SF1">
    <property type="entry name" value="CILIA- AND FLAGELLA-ASSOCIATED PROTEIN 53"/>
    <property type="match status" value="1"/>
</dbReference>
<dbReference type="InterPro" id="IPR043597">
    <property type="entry name" value="TPH_dom"/>
</dbReference>
<dbReference type="Pfam" id="PF13868">
    <property type="entry name" value="TPH"/>
    <property type="match status" value="1"/>
</dbReference>
<dbReference type="GeneID" id="106820971"/>
<reference evidence="11" key="1">
    <citation type="submission" date="2025-08" db="UniProtKB">
        <authorList>
            <consortium name="RefSeq"/>
        </authorList>
    </citation>
    <scope>IDENTIFICATION</scope>
</reference>
<dbReference type="InterPro" id="IPR043596">
    <property type="entry name" value="CFAP53/TCHP"/>
</dbReference>
<proteinExistence type="inferred from homology"/>
<evidence type="ECO:0000313" key="10">
    <source>
        <dbReference type="Proteomes" id="UP000695022"/>
    </source>
</evidence>
<dbReference type="Proteomes" id="UP000695022">
    <property type="component" value="Unplaced"/>
</dbReference>
<name>A0ABM1F9F7_PRICU</name>
<keyword evidence="3" id="KW-0969">Cilium</keyword>
<organism evidence="10 11">
    <name type="scientific">Priapulus caudatus</name>
    <name type="common">Priapulid worm</name>
    <dbReference type="NCBI Taxonomy" id="37621"/>
    <lineage>
        <taxon>Eukaryota</taxon>
        <taxon>Metazoa</taxon>
        <taxon>Ecdysozoa</taxon>
        <taxon>Scalidophora</taxon>
        <taxon>Priapulida</taxon>
        <taxon>Priapulimorpha</taxon>
        <taxon>Priapulimorphida</taxon>
        <taxon>Priapulidae</taxon>
        <taxon>Priapulus</taxon>
    </lineage>
</organism>
<gene>
    <name evidence="11" type="primary">LOC106820971</name>
</gene>
<accession>A0ABM1F9F7</accession>
<evidence type="ECO:0000256" key="7">
    <source>
        <dbReference type="SAM" id="Coils"/>
    </source>
</evidence>
<evidence type="ECO:0000256" key="4">
    <source>
        <dbReference type="ARBA" id="ARBA00023273"/>
    </source>
</evidence>